<reference evidence="7 8" key="1">
    <citation type="journal article" date="2007" name="Nature">
        <title>Evolution of genes and genomes on the Drosophila phylogeny.</title>
        <authorList>
            <consortium name="Drosophila 12 Genomes Consortium"/>
            <person name="Clark A.G."/>
            <person name="Eisen M.B."/>
            <person name="Smith D.R."/>
            <person name="Bergman C.M."/>
            <person name="Oliver B."/>
            <person name="Markow T.A."/>
            <person name="Kaufman T.C."/>
            <person name="Kellis M."/>
            <person name="Gelbart W."/>
            <person name="Iyer V.N."/>
            <person name="Pollard D.A."/>
            <person name="Sackton T.B."/>
            <person name="Larracuente A.M."/>
            <person name="Singh N.D."/>
            <person name="Abad J.P."/>
            <person name="Abt D.N."/>
            <person name="Adryan B."/>
            <person name="Aguade M."/>
            <person name="Akashi H."/>
            <person name="Anderson W.W."/>
            <person name="Aquadro C.F."/>
            <person name="Ardell D.H."/>
            <person name="Arguello R."/>
            <person name="Artieri C.G."/>
            <person name="Barbash D.A."/>
            <person name="Barker D."/>
            <person name="Barsanti P."/>
            <person name="Batterham P."/>
            <person name="Batzoglou S."/>
            <person name="Begun D."/>
            <person name="Bhutkar A."/>
            <person name="Blanco E."/>
            <person name="Bosak S.A."/>
            <person name="Bradley R.K."/>
            <person name="Brand A.D."/>
            <person name="Brent M.R."/>
            <person name="Brooks A.N."/>
            <person name="Brown R.H."/>
            <person name="Butlin R.K."/>
            <person name="Caggese C."/>
            <person name="Calvi B.R."/>
            <person name="Bernardo de Carvalho A."/>
            <person name="Caspi A."/>
            <person name="Castrezana S."/>
            <person name="Celniker S.E."/>
            <person name="Chang J.L."/>
            <person name="Chapple C."/>
            <person name="Chatterji S."/>
            <person name="Chinwalla A."/>
            <person name="Civetta A."/>
            <person name="Clifton S.W."/>
            <person name="Comeron J.M."/>
            <person name="Costello J.C."/>
            <person name="Coyne J.A."/>
            <person name="Daub J."/>
            <person name="David R.G."/>
            <person name="Delcher A.L."/>
            <person name="Delehaunty K."/>
            <person name="Do C.B."/>
            <person name="Ebling H."/>
            <person name="Edwards K."/>
            <person name="Eickbush T."/>
            <person name="Evans J.D."/>
            <person name="Filipski A."/>
            <person name="Findeiss S."/>
            <person name="Freyhult E."/>
            <person name="Fulton L."/>
            <person name="Fulton R."/>
            <person name="Garcia A.C."/>
            <person name="Gardiner A."/>
            <person name="Garfield D.A."/>
            <person name="Garvin B.E."/>
            <person name="Gibson G."/>
            <person name="Gilbert D."/>
            <person name="Gnerre S."/>
            <person name="Godfrey J."/>
            <person name="Good R."/>
            <person name="Gotea V."/>
            <person name="Gravely B."/>
            <person name="Greenberg A.J."/>
            <person name="Griffiths-Jones S."/>
            <person name="Gross S."/>
            <person name="Guigo R."/>
            <person name="Gustafson E.A."/>
            <person name="Haerty W."/>
            <person name="Hahn M.W."/>
            <person name="Halligan D.L."/>
            <person name="Halpern A.L."/>
            <person name="Halter G.M."/>
            <person name="Han M.V."/>
            <person name="Heger A."/>
            <person name="Hillier L."/>
            <person name="Hinrichs A.S."/>
            <person name="Holmes I."/>
            <person name="Hoskins R.A."/>
            <person name="Hubisz M.J."/>
            <person name="Hultmark D."/>
            <person name="Huntley M.A."/>
            <person name="Jaffe D.B."/>
            <person name="Jagadeeshan S."/>
            <person name="Jeck W.R."/>
            <person name="Johnson J."/>
            <person name="Jones C.D."/>
            <person name="Jordan W.C."/>
            <person name="Karpen G.H."/>
            <person name="Kataoka E."/>
            <person name="Keightley P.D."/>
            <person name="Kheradpour P."/>
            <person name="Kirkness E.F."/>
            <person name="Koerich L.B."/>
            <person name="Kristiansen K."/>
            <person name="Kudrna D."/>
            <person name="Kulathinal R.J."/>
            <person name="Kumar S."/>
            <person name="Kwok R."/>
            <person name="Lander E."/>
            <person name="Langley C.H."/>
            <person name="Lapoint R."/>
            <person name="Lazzaro B.P."/>
            <person name="Lee S.J."/>
            <person name="Levesque L."/>
            <person name="Li R."/>
            <person name="Lin C.F."/>
            <person name="Lin M.F."/>
            <person name="Lindblad-Toh K."/>
            <person name="Llopart A."/>
            <person name="Long M."/>
            <person name="Low L."/>
            <person name="Lozovsky E."/>
            <person name="Lu J."/>
            <person name="Luo M."/>
            <person name="Machado C.A."/>
            <person name="Makalowski W."/>
            <person name="Marzo M."/>
            <person name="Matsuda M."/>
            <person name="Matzkin L."/>
            <person name="McAllister B."/>
            <person name="McBride C.S."/>
            <person name="McKernan B."/>
            <person name="McKernan K."/>
            <person name="Mendez-Lago M."/>
            <person name="Minx P."/>
            <person name="Mollenhauer M.U."/>
            <person name="Montooth K."/>
            <person name="Mount S.M."/>
            <person name="Mu X."/>
            <person name="Myers E."/>
            <person name="Negre B."/>
            <person name="Newfeld S."/>
            <person name="Nielsen R."/>
            <person name="Noor M.A."/>
            <person name="O'Grady P."/>
            <person name="Pachter L."/>
            <person name="Papaceit M."/>
            <person name="Parisi M.J."/>
            <person name="Parisi M."/>
            <person name="Parts L."/>
            <person name="Pedersen J.S."/>
            <person name="Pesole G."/>
            <person name="Phillippy A.M."/>
            <person name="Ponting C.P."/>
            <person name="Pop M."/>
            <person name="Porcelli D."/>
            <person name="Powell J.R."/>
            <person name="Prohaska S."/>
            <person name="Pruitt K."/>
            <person name="Puig M."/>
            <person name="Quesneville H."/>
            <person name="Ram K.R."/>
            <person name="Rand D."/>
            <person name="Rasmussen M.D."/>
            <person name="Reed L.K."/>
            <person name="Reenan R."/>
            <person name="Reily A."/>
            <person name="Remington K.A."/>
            <person name="Rieger T.T."/>
            <person name="Ritchie M.G."/>
            <person name="Robin C."/>
            <person name="Rogers Y.H."/>
            <person name="Rohde C."/>
            <person name="Rozas J."/>
            <person name="Rubenfield M.J."/>
            <person name="Ruiz A."/>
            <person name="Russo S."/>
            <person name="Salzberg S.L."/>
            <person name="Sanchez-Gracia A."/>
            <person name="Saranga D.J."/>
            <person name="Sato H."/>
            <person name="Schaeffer S.W."/>
            <person name="Schatz M.C."/>
            <person name="Schlenke T."/>
            <person name="Schwartz R."/>
            <person name="Segarra C."/>
            <person name="Singh R.S."/>
            <person name="Sirot L."/>
            <person name="Sirota M."/>
            <person name="Sisneros N.B."/>
            <person name="Smith C.D."/>
            <person name="Smith T.F."/>
            <person name="Spieth J."/>
            <person name="Stage D.E."/>
            <person name="Stark A."/>
            <person name="Stephan W."/>
            <person name="Strausberg R.L."/>
            <person name="Strempel S."/>
            <person name="Sturgill D."/>
            <person name="Sutton G."/>
            <person name="Sutton G.G."/>
            <person name="Tao W."/>
            <person name="Teichmann S."/>
            <person name="Tobari Y.N."/>
            <person name="Tomimura Y."/>
            <person name="Tsolas J.M."/>
            <person name="Valente V.L."/>
            <person name="Venter E."/>
            <person name="Venter J.C."/>
            <person name="Vicario S."/>
            <person name="Vieira F.G."/>
            <person name="Vilella A.J."/>
            <person name="Villasante A."/>
            <person name="Walenz B."/>
            <person name="Wang J."/>
            <person name="Wasserman M."/>
            <person name="Watts T."/>
            <person name="Wilson D."/>
            <person name="Wilson R.K."/>
            <person name="Wing R.A."/>
            <person name="Wolfner M.F."/>
            <person name="Wong A."/>
            <person name="Wong G.K."/>
            <person name="Wu C.I."/>
            <person name="Wu G."/>
            <person name="Yamamoto D."/>
            <person name="Yang H.P."/>
            <person name="Yang S.P."/>
            <person name="Yorke J.A."/>
            <person name="Yoshida K."/>
            <person name="Zdobnov E."/>
            <person name="Zhang P."/>
            <person name="Zhang Y."/>
            <person name="Zimin A.V."/>
            <person name="Baldwin J."/>
            <person name="Abdouelleil A."/>
            <person name="Abdulkadir J."/>
            <person name="Abebe A."/>
            <person name="Abera B."/>
            <person name="Abreu J."/>
            <person name="Acer S.C."/>
            <person name="Aftuck L."/>
            <person name="Alexander A."/>
            <person name="An P."/>
            <person name="Anderson E."/>
            <person name="Anderson S."/>
            <person name="Arachi H."/>
            <person name="Azer M."/>
            <person name="Bachantsang P."/>
            <person name="Barry A."/>
            <person name="Bayul T."/>
            <person name="Berlin A."/>
            <person name="Bessette D."/>
            <person name="Bloom T."/>
            <person name="Blye J."/>
            <person name="Boguslavskiy L."/>
            <person name="Bonnet C."/>
            <person name="Boukhgalter B."/>
            <person name="Bourzgui I."/>
            <person name="Brown A."/>
            <person name="Cahill P."/>
            <person name="Channer S."/>
            <person name="Cheshatsang Y."/>
            <person name="Chuda L."/>
            <person name="Citroen M."/>
            <person name="Collymore A."/>
            <person name="Cooke P."/>
            <person name="Costello M."/>
            <person name="D'Aco K."/>
            <person name="Daza R."/>
            <person name="De Haan G."/>
            <person name="DeGray S."/>
            <person name="DeMaso C."/>
            <person name="Dhargay N."/>
            <person name="Dooley K."/>
            <person name="Dooley E."/>
            <person name="Doricent M."/>
            <person name="Dorje P."/>
            <person name="Dorjee K."/>
            <person name="Dupes A."/>
            <person name="Elong R."/>
            <person name="Falk J."/>
            <person name="Farina A."/>
            <person name="Faro S."/>
            <person name="Ferguson D."/>
            <person name="Fisher S."/>
            <person name="Foley C.D."/>
            <person name="Franke A."/>
            <person name="Friedrich D."/>
            <person name="Gadbois L."/>
            <person name="Gearin G."/>
            <person name="Gearin C.R."/>
            <person name="Giannoukos G."/>
            <person name="Goode T."/>
            <person name="Graham J."/>
            <person name="Grandbois E."/>
            <person name="Grewal S."/>
            <person name="Gyaltsen K."/>
            <person name="Hafez N."/>
            <person name="Hagos B."/>
            <person name="Hall J."/>
            <person name="Henson C."/>
            <person name="Hollinger A."/>
            <person name="Honan T."/>
            <person name="Huard M.D."/>
            <person name="Hughes L."/>
            <person name="Hurhula B."/>
            <person name="Husby M.E."/>
            <person name="Kamat A."/>
            <person name="Kanga B."/>
            <person name="Kashin S."/>
            <person name="Khazanovich D."/>
            <person name="Kisner P."/>
            <person name="Lance K."/>
            <person name="Lara M."/>
            <person name="Lee W."/>
            <person name="Lennon N."/>
            <person name="Letendre F."/>
            <person name="LeVine R."/>
            <person name="Lipovsky A."/>
            <person name="Liu X."/>
            <person name="Liu J."/>
            <person name="Liu S."/>
            <person name="Lokyitsang T."/>
            <person name="Lokyitsang Y."/>
            <person name="Lubonja R."/>
            <person name="Lui A."/>
            <person name="MacDonald P."/>
            <person name="Magnisalis V."/>
            <person name="Maru K."/>
            <person name="Matthews C."/>
            <person name="McCusker W."/>
            <person name="McDonough S."/>
            <person name="Mehta T."/>
            <person name="Meldrim J."/>
            <person name="Meneus L."/>
            <person name="Mihai O."/>
            <person name="Mihalev A."/>
            <person name="Mihova T."/>
            <person name="Mittelman R."/>
            <person name="Mlenga V."/>
            <person name="Montmayeur A."/>
            <person name="Mulrain L."/>
            <person name="Navidi A."/>
            <person name="Naylor J."/>
            <person name="Negash T."/>
            <person name="Nguyen T."/>
            <person name="Nguyen N."/>
            <person name="Nicol R."/>
            <person name="Norbu C."/>
            <person name="Norbu N."/>
            <person name="Novod N."/>
            <person name="O'Neill B."/>
            <person name="Osman S."/>
            <person name="Markiewicz E."/>
            <person name="Oyono O.L."/>
            <person name="Patti C."/>
            <person name="Phunkhang P."/>
            <person name="Pierre F."/>
            <person name="Priest M."/>
            <person name="Raghuraman S."/>
            <person name="Rege F."/>
            <person name="Reyes R."/>
            <person name="Rise C."/>
            <person name="Rogov P."/>
            <person name="Ross K."/>
            <person name="Ryan E."/>
            <person name="Settipalli S."/>
            <person name="Shea T."/>
            <person name="Sherpa N."/>
            <person name="Shi L."/>
            <person name="Shih D."/>
            <person name="Sparrow T."/>
            <person name="Spaulding J."/>
            <person name="Stalker J."/>
            <person name="Stange-Thomann N."/>
            <person name="Stavropoulos S."/>
            <person name="Stone C."/>
            <person name="Strader C."/>
            <person name="Tesfaye S."/>
            <person name="Thomson T."/>
            <person name="Thoulutsang Y."/>
            <person name="Thoulutsang D."/>
            <person name="Topham K."/>
            <person name="Topping I."/>
            <person name="Tsamla T."/>
            <person name="Vassiliev H."/>
            <person name="Vo A."/>
            <person name="Wangchuk T."/>
            <person name="Wangdi T."/>
            <person name="Weiand M."/>
            <person name="Wilkinson J."/>
            <person name="Wilson A."/>
            <person name="Yadav S."/>
            <person name="Young G."/>
            <person name="Yu Q."/>
            <person name="Zembek L."/>
            <person name="Zhong D."/>
            <person name="Zimmer A."/>
            <person name="Zwirko Z."/>
            <person name="Jaffe D.B."/>
            <person name="Alvarez P."/>
            <person name="Brockman W."/>
            <person name="Butler J."/>
            <person name="Chin C."/>
            <person name="Gnerre S."/>
            <person name="Grabherr M."/>
            <person name="Kleber M."/>
            <person name="Mauceli E."/>
            <person name="MacCallum I."/>
        </authorList>
    </citation>
    <scope>NUCLEOTIDE SEQUENCE [LARGE SCALE GENOMIC DNA]</scope>
    <source>
        <strain evidence="8">Tucson 14030-0811.24</strain>
    </source>
</reference>
<dbReference type="Proteomes" id="UP000007798">
    <property type="component" value="Unassembled WGS sequence"/>
</dbReference>
<feature type="compositionally biased region" description="Basic and acidic residues" evidence="5">
    <location>
        <begin position="890"/>
        <end position="904"/>
    </location>
</feature>
<feature type="compositionally biased region" description="Low complexity" evidence="5">
    <location>
        <begin position="142"/>
        <end position="152"/>
    </location>
</feature>
<feature type="compositionally biased region" description="Basic and acidic residues" evidence="5">
    <location>
        <begin position="20"/>
        <end position="32"/>
    </location>
</feature>
<dbReference type="KEGG" id="dwi:6653125"/>
<feature type="compositionally biased region" description="Basic and acidic residues" evidence="5">
    <location>
        <begin position="103"/>
        <end position="137"/>
    </location>
</feature>
<feature type="compositionally biased region" description="Basic and acidic residues" evidence="5">
    <location>
        <begin position="396"/>
        <end position="409"/>
    </location>
</feature>
<feature type="compositionally biased region" description="Acidic residues" evidence="5">
    <location>
        <begin position="539"/>
        <end position="552"/>
    </location>
</feature>
<dbReference type="EMBL" id="CH964291">
    <property type="protein sequence ID" value="EDW86482.2"/>
    <property type="molecule type" value="Genomic_DNA"/>
</dbReference>
<accession>B4NPP2</accession>
<feature type="region of interest" description="Disordered" evidence="5">
    <location>
        <begin position="388"/>
        <end position="470"/>
    </location>
</feature>
<evidence type="ECO:0000313" key="8">
    <source>
        <dbReference type="Proteomes" id="UP000007798"/>
    </source>
</evidence>
<dbReference type="GO" id="GO:0005634">
    <property type="term" value="C:nucleus"/>
    <property type="evidence" value="ECO:0007669"/>
    <property type="project" value="UniProtKB-SubCell"/>
</dbReference>
<dbReference type="GO" id="GO:0006281">
    <property type="term" value="P:DNA repair"/>
    <property type="evidence" value="ECO:0007669"/>
    <property type="project" value="UniProtKB-KW"/>
</dbReference>
<evidence type="ECO:0000256" key="1">
    <source>
        <dbReference type="ARBA" id="ARBA00004123"/>
    </source>
</evidence>
<feature type="compositionally biased region" description="Basic and acidic residues" evidence="5">
    <location>
        <begin position="213"/>
        <end position="321"/>
    </location>
</feature>
<keyword evidence="2" id="KW-0227">DNA damage</keyword>
<feature type="compositionally biased region" description="Acidic residues" evidence="5">
    <location>
        <begin position="459"/>
        <end position="470"/>
    </location>
</feature>
<dbReference type="Pfam" id="PF12253">
    <property type="entry name" value="CAF1A_dimeriz"/>
    <property type="match status" value="1"/>
</dbReference>
<evidence type="ECO:0000259" key="6">
    <source>
        <dbReference type="Pfam" id="PF12253"/>
    </source>
</evidence>
<dbReference type="InterPro" id="IPR022043">
    <property type="entry name" value="CAF1A_DD"/>
</dbReference>
<feature type="compositionally biased region" description="Acidic residues" evidence="5">
    <location>
        <begin position="74"/>
        <end position="83"/>
    </location>
</feature>
<organism evidence="7 8">
    <name type="scientific">Drosophila willistoni</name>
    <name type="common">Fruit fly</name>
    <dbReference type="NCBI Taxonomy" id="7260"/>
    <lineage>
        <taxon>Eukaryota</taxon>
        <taxon>Metazoa</taxon>
        <taxon>Ecdysozoa</taxon>
        <taxon>Arthropoda</taxon>
        <taxon>Hexapoda</taxon>
        <taxon>Insecta</taxon>
        <taxon>Pterygota</taxon>
        <taxon>Neoptera</taxon>
        <taxon>Endopterygota</taxon>
        <taxon>Diptera</taxon>
        <taxon>Brachycera</taxon>
        <taxon>Muscomorpha</taxon>
        <taxon>Ephydroidea</taxon>
        <taxon>Drosophilidae</taxon>
        <taxon>Drosophila</taxon>
        <taxon>Sophophora</taxon>
    </lineage>
</organism>
<gene>
    <name evidence="7" type="primary">Dwil\GK18390</name>
    <name evidence="7" type="ORF">Dwil_GK18390</name>
</gene>
<dbReference type="GO" id="GO:0033186">
    <property type="term" value="C:CAF-1 complex"/>
    <property type="evidence" value="ECO:0007669"/>
    <property type="project" value="TreeGrafter"/>
</dbReference>
<dbReference type="STRING" id="7260.B4NPP2"/>
<keyword evidence="8" id="KW-1185">Reference proteome</keyword>
<dbReference type="GO" id="GO:0006334">
    <property type="term" value="P:nucleosome assembly"/>
    <property type="evidence" value="ECO:0007669"/>
    <property type="project" value="TreeGrafter"/>
</dbReference>
<keyword evidence="4" id="KW-0539">Nucleus</keyword>
<evidence type="ECO:0000256" key="4">
    <source>
        <dbReference type="ARBA" id="ARBA00023242"/>
    </source>
</evidence>
<dbReference type="PANTHER" id="PTHR15272">
    <property type="entry name" value="CHROMATIN ASSEMBLY FACTOR 1 SUBUNIT A CAF-1 SUBUNIT A"/>
    <property type="match status" value="1"/>
</dbReference>
<dbReference type="OrthoDB" id="79480at2759"/>
<feature type="region of interest" description="Disordered" evidence="5">
    <location>
        <begin position="1"/>
        <end position="373"/>
    </location>
</feature>
<dbReference type="AlphaFoldDB" id="B4NPP2"/>
<dbReference type="PANTHER" id="PTHR15272:SF0">
    <property type="entry name" value="CHROMATIN ASSEMBLY FACTOR 1 SUBUNIT A"/>
    <property type="match status" value="1"/>
</dbReference>
<comment type="subcellular location">
    <subcellularLocation>
        <location evidence="1">Nucleus</location>
    </subcellularLocation>
</comment>
<feature type="compositionally biased region" description="Basic and acidic residues" evidence="5">
    <location>
        <begin position="446"/>
        <end position="458"/>
    </location>
</feature>
<dbReference type="InParanoid" id="B4NPP2"/>
<keyword evidence="3" id="KW-0234">DNA repair</keyword>
<evidence type="ECO:0000256" key="5">
    <source>
        <dbReference type="SAM" id="MobiDB-lite"/>
    </source>
</evidence>
<evidence type="ECO:0000256" key="2">
    <source>
        <dbReference type="ARBA" id="ARBA00022763"/>
    </source>
</evidence>
<evidence type="ECO:0000256" key="3">
    <source>
        <dbReference type="ARBA" id="ARBA00023204"/>
    </source>
</evidence>
<dbReference type="eggNOG" id="KOG4364">
    <property type="taxonomic scope" value="Eukaryota"/>
</dbReference>
<proteinExistence type="predicted"/>
<sequence>MAEDVIALDDDDDSDLATETDTKKPKQKEPTQKKIQIKLPLLNKRSKRRKSLKMLEEEAKPTVTKAAAVVASDSSDDIEDLAEELNPQKKQKVAETTKAQETIQDKRNKESEDPKKTKEQPESKSIENAKEETPKDVDESDVQLVSSSESESNLPSNTDQDMDVDDTETVNKNTPEKEKPSRKSIPQVATVAAAAAAGSESKKQDNLTPKQQRLLEQRRKAREEKEQKLQEERRLKQEEKEQREQQKKMERDQKEEQRRKERDEKEEQRRKEREERERKRQAEMDTKNEEKRKRNEAKEEIQRKKDEDRRRKEQEKEEAEQKKKRAAESFTKFFVQKQIPNAEGGTNYPEAEQNSCDSNGHQIGGSSSQQSLAFRPFQVKDDMVMAPVTRANMDSPQRKQLDGLFRRDDDADEDEDEITIGRSKRPSKAQLYLSELSLGKHKPLKSQRDARLERRTKDEEEYDDVQIIDDLDTGAGMMPIVEDQSKQLPRMRAKYLHFADNRRPPYYGTWRKTTKTISARRPLAQDKIHFDYDLDSDCEWEEEEPGESLSASEDEKEKESEEESEEEYNEWYVPHGHLSDEELQNDGEMEDGNTREAQKAKLQVLQQEFAQEMKKQTKKIKPRLLGPVWLDEDGKMSQLYPACFAQTIEMYGCWQLEPLTLEPPPEPQREEEPTNPVSILQLDTPRIQQLIKLIHGNRNSKVFLISEFLEYLKGPLQDESGTAQQYQLPSKSVLREKFDELATWQPIELTNSSETPVTNGNNSASAKKLKKPKKRLCWVVPEDMLEKYDLKSLTLQNEWSYALTPKVKQGAADTSIRDISMQDESTPPAAPLPPLPATASEETAESSPKTANPKAAGSQKKRAPLLMSVPRDQPIHGPTKNALISRYLRRQSDAKAAKTEKSDQDQQQGDDVVELSD</sequence>
<dbReference type="HOGENOM" id="CLU_275604_0_0_1"/>
<feature type="compositionally biased region" description="Low complexity" evidence="5">
    <location>
        <begin position="33"/>
        <end position="43"/>
    </location>
</feature>
<feature type="compositionally biased region" description="Low complexity" evidence="5">
    <location>
        <begin position="358"/>
        <end position="371"/>
    </location>
</feature>
<feature type="region of interest" description="Disordered" evidence="5">
    <location>
        <begin position="582"/>
        <end position="601"/>
    </location>
</feature>
<dbReference type="FunCoup" id="B4NPP2">
    <property type="interactions" value="208"/>
</dbReference>
<feature type="region of interest" description="Disordered" evidence="5">
    <location>
        <begin position="539"/>
        <end position="576"/>
    </location>
</feature>
<feature type="region of interest" description="Disordered" evidence="5">
    <location>
        <begin position="821"/>
        <end position="917"/>
    </location>
</feature>
<feature type="compositionally biased region" description="Acidic residues" evidence="5">
    <location>
        <begin position="560"/>
        <end position="569"/>
    </location>
</feature>
<name>B4NPP2_DROWI</name>
<evidence type="ECO:0000313" key="7">
    <source>
        <dbReference type="EMBL" id="EDW86482.2"/>
    </source>
</evidence>
<feature type="domain" description="Chromatin assembly factor 1 subunit A dimerization" evidence="6">
    <location>
        <begin position="494"/>
        <end position="565"/>
    </location>
</feature>
<protein>
    <recommendedName>
        <fullName evidence="6">Chromatin assembly factor 1 subunit A dimerization domain-containing protein</fullName>
    </recommendedName>
</protein>
<feature type="compositionally biased region" description="Acidic residues" evidence="5">
    <location>
        <begin position="1"/>
        <end position="18"/>
    </location>
</feature>
<feature type="compositionally biased region" description="Acidic residues" evidence="5">
    <location>
        <begin position="582"/>
        <end position="591"/>
    </location>
</feature>
<feature type="compositionally biased region" description="Low complexity" evidence="5">
    <location>
        <begin position="188"/>
        <end position="197"/>
    </location>
</feature>